<keyword evidence="11 13" id="KW-0472">Membrane</keyword>
<evidence type="ECO:0000256" key="10">
    <source>
        <dbReference type="ARBA" id="ARBA00022989"/>
    </source>
</evidence>
<dbReference type="PANTHER" id="PTHR23085">
    <property type="entry name" value="GH28348P"/>
    <property type="match status" value="1"/>
</dbReference>
<dbReference type="Pfam" id="PF02493">
    <property type="entry name" value="MORN"/>
    <property type="match status" value="7"/>
</dbReference>
<evidence type="ECO:0000256" key="13">
    <source>
        <dbReference type="SAM" id="Phobius"/>
    </source>
</evidence>
<dbReference type="FunFam" id="2.20.110.10:FF:000003">
    <property type="entry name" value="Junctophilin"/>
    <property type="match status" value="1"/>
</dbReference>
<keyword evidence="10 13" id="KW-1133">Transmembrane helix</keyword>
<proteinExistence type="inferred from homology"/>
<comment type="similarity">
    <text evidence="4">Belongs to the junctophilin family.</text>
</comment>
<dbReference type="AlphaFoldDB" id="A0A6P4Z5Y2"/>
<keyword evidence="8" id="KW-0677">Repeat</keyword>
<comment type="subcellular location">
    <subcellularLocation>
        <location evidence="3">Cell membrane</location>
    </subcellularLocation>
    <subcellularLocation>
        <location evidence="2">Endomembrane system</location>
        <topology evidence="2">Peripheral membrane protein</topology>
    </subcellularLocation>
    <subcellularLocation>
        <location evidence="1">Endoplasmic reticulum membrane</location>
        <topology evidence="1">Single-pass type IV membrane protein</topology>
    </subcellularLocation>
</comment>
<feature type="transmembrane region" description="Helical" evidence="13">
    <location>
        <begin position="812"/>
        <end position="833"/>
    </location>
</feature>
<feature type="region of interest" description="Disordered" evidence="12">
    <location>
        <begin position="485"/>
        <end position="515"/>
    </location>
</feature>
<organism evidence="14 15">
    <name type="scientific">Branchiostoma belcheri</name>
    <name type="common">Amphioxus</name>
    <dbReference type="NCBI Taxonomy" id="7741"/>
    <lineage>
        <taxon>Eukaryota</taxon>
        <taxon>Metazoa</taxon>
        <taxon>Chordata</taxon>
        <taxon>Cephalochordata</taxon>
        <taxon>Leptocardii</taxon>
        <taxon>Amphioxiformes</taxon>
        <taxon>Branchiostomatidae</taxon>
        <taxon>Branchiostoma</taxon>
    </lineage>
</organism>
<dbReference type="PANTHER" id="PTHR23085:SF16">
    <property type="entry name" value="GH28348P"/>
    <property type="match status" value="1"/>
</dbReference>
<keyword evidence="9" id="KW-0256">Endoplasmic reticulum</keyword>
<dbReference type="GeneID" id="109473748"/>
<evidence type="ECO:0000256" key="5">
    <source>
        <dbReference type="ARBA" id="ARBA00022475"/>
    </source>
</evidence>
<dbReference type="Gene3D" id="2.20.110.10">
    <property type="entry name" value="Histone H3 K4-specific methyltransferase SET7/9 N-terminal domain"/>
    <property type="match status" value="3"/>
</dbReference>
<feature type="region of interest" description="Disordered" evidence="12">
    <location>
        <begin position="234"/>
        <end position="278"/>
    </location>
</feature>
<dbReference type="Proteomes" id="UP000515135">
    <property type="component" value="Unplaced"/>
</dbReference>
<evidence type="ECO:0000313" key="15">
    <source>
        <dbReference type="RefSeq" id="XP_019629319.1"/>
    </source>
</evidence>
<evidence type="ECO:0000256" key="1">
    <source>
        <dbReference type="ARBA" id="ARBA00004163"/>
    </source>
</evidence>
<keyword evidence="7 13" id="KW-0812">Transmembrane</keyword>
<evidence type="ECO:0000256" key="9">
    <source>
        <dbReference type="ARBA" id="ARBA00022824"/>
    </source>
</evidence>
<name>A0A6P4Z5Y2_BRABE</name>
<evidence type="ECO:0000256" key="3">
    <source>
        <dbReference type="ARBA" id="ARBA00004236"/>
    </source>
</evidence>
<evidence type="ECO:0000256" key="12">
    <source>
        <dbReference type="SAM" id="MobiDB-lite"/>
    </source>
</evidence>
<sequence>MSSVSGGRFDFDDGGTYCGGWEDGKAHGHGICTGPKGRGEYSGSWFHGFEINGVYTWPNGNTFEGQWSQGKRDGLGVETRGRWVYRGEWTKGYKGRYGARESKTTGAKYQGTWSNGLQDGYGSETYADGGTYQGQWVAGMRQGYGIRSSVPYGMASVINSPVRTSLASLRSDQESSVGEGAHEATPSQTNLQVSGARGGFVLNIFDEPPPKKKQAFLKRTSSIRKSFLSGLRIRKKGSGSSQASQTSYRSSEYSDIDVESTTPSSISGVESTGTTSEYEMPHMVAEEIDANTTETYMGEWKNDKRSGFGISQRSDGLRYEGEWLNNRKHGYGCTTYPNGAKEEGKYKHNYLVHSGKKKNLFSVRYAKIKERVDQAVEAALKAAEVARQKADIAVSRTAHARAKAEQADIARQHAREESDIARLVARQLSPTFHQPGLEYIKNREEAAAKAEAAETAEMALAQAASPAQASPRPSARLVTPDMARKAGATDDHPLDQKGNKKEQDSEQTTPKRKFSMKAVQDWLGSSFKKEEKPPPPPQPETVEAMATAMDVGISAGRPDVYENIGTNLEAPKVPPKFKYLFGDEGEFYEDEGYDEYGPAADTTPDSGIGFESESTLRHRRRSPHTCALDVFEPTVEEAAPVGKDEYLEKEGELYLEEVPPGEEGYPEEEYTAEDQYLECLSDFSPELPSKPPTPVNHRICLNVQKLKKKEYPEDYIDTPLEEAEAVAAAAPMSMIHTVEALEPVTPPPVAEPEPKPVPEPEPAPAAAPVEPLAPNGKPIAAAAAAPTEQNVVDTTWKPASEIMMVKEVNPTAHIIILVILLNIGFAVLFCHFLT</sequence>
<dbReference type="OrthoDB" id="5800436at2759"/>
<keyword evidence="5" id="KW-1003">Cell membrane</keyword>
<dbReference type="SUPFAM" id="SSF82185">
    <property type="entry name" value="Histone H3 K4-specific methyltransferase SET7/9 N-terminal domain"/>
    <property type="match status" value="2"/>
</dbReference>
<evidence type="ECO:0000256" key="4">
    <source>
        <dbReference type="ARBA" id="ARBA00008599"/>
    </source>
</evidence>
<dbReference type="GO" id="GO:0005886">
    <property type="term" value="C:plasma membrane"/>
    <property type="evidence" value="ECO:0007669"/>
    <property type="project" value="UniProtKB-SubCell"/>
</dbReference>
<keyword evidence="14" id="KW-1185">Reference proteome</keyword>
<feature type="compositionally biased region" description="Polar residues" evidence="12">
    <location>
        <begin position="259"/>
        <end position="277"/>
    </location>
</feature>
<dbReference type="RefSeq" id="XP_019629319.1">
    <property type="nucleotide sequence ID" value="XM_019773760.1"/>
</dbReference>
<feature type="compositionally biased region" description="Low complexity" evidence="12">
    <location>
        <begin position="238"/>
        <end position="251"/>
    </location>
</feature>
<protein>
    <submittedName>
        <fullName evidence="15">Junctophilin-1-like isoform X1</fullName>
    </submittedName>
</protein>
<dbReference type="KEGG" id="bbel:109473748"/>
<gene>
    <name evidence="15" type="primary">LOC109473748</name>
</gene>
<dbReference type="GO" id="GO:0005789">
    <property type="term" value="C:endoplasmic reticulum membrane"/>
    <property type="evidence" value="ECO:0007669"/>
    <property type="project" value="UniProtKB-SubCell"/>
</dbReference>
<evidence type="ECO:0000256" key="11">
    <source>
        <dbReference type="ARBA" id="ARBA00023136"/>
    </source>
</evidence>
<reference evidence="15" key="1">
    <citation type="submission" date="2025-08" db="UniProtKB">
        <authorList>
            <consortium name="RefSeq"/>
        </authorList>
    </citation>
    <scope>IDENTIFICATION</scope>
    <source>
        <tissue evidence="15">Gonad</tissue>
    </source>
</reference>
<dbReference type="InterPro" id="IPR017191">
    <property type="entry name" value="Junctophilin"/>
</dbReference>
<feature type="region of interest" description="Disordered" evidence="12">
    <location>
        <begin position="598"/>
        <end position="621"/>
    </location>
</feature>
<dbReference type="InterPro" id="IPR003409">
    <property type="entry name" value="MORN"/>
</dbReference>
<evidence type="ECO:0000256" key="6">
    <source>
        <dbReference type="ARBA" id="ARBA00022553"/>
    </source>
</evidence>
<feature type="region of interest" description="Disordered" evidence="12">
    <location>
        <begin position="168"/>
        <end position="189"/>
    </location>
</feature>
<accession>A0A6P4Z5Y2</accession>
<evidence type="ECO:0000256" key="7">
    <source>
        <dbReference type="ARBA" id="ARBA00022692"/>
    </source>
</evidence>
<feature type="region of interest" description="Disordered" evidence="12">
    <location>
        <begin position="744"/>
        <end position="772"/>
    </location>
</feature>
<feature type="compositionally biased region" description="Basic and acidic residues" evidence="12">
    <location>
        <begin position="485"/>
        <end position="504"/>
    </location>
</feature>
<keyword evidence="6" id="KW-0597">Phosphoprotein</keyword>
<dbReference type="SMART" id="SM00698">
    <property type="entry name" value="MORN"/>
    <property type="match status" value="7"/>
</dbReference>
<evidence type="ECO:0000313" key="14">
    <source>
        <dbReference type="Proteomes" id="UP000515135"/>
    </source>
</evidence>
<dbReference type="GO" id="GO:0030314">
    <property type="term" value="C:junctional membrane complex"/>
    <property type="evidence" value="ECO:0007669"/>
    <property type="project" value="InterPro"/>
</dbReference>
<evidence type="ECO:0000256" key="2">
    <source>
        <dbReference type="ARBA" id="ARBA00004184"/>
    </source>
</evidence>
<dbReference type="FunFam" id="2.20.110.10:FF:000001">
    <property type="entry name" value="Junctophilin"/>
    <property type="match status" value="1"/>
</dbReference>
<evidence type="ECO:0000256" key="8">
    <source>
        <dbReference type="ARBA" id="ARBA00022737"/>
    </source>
</evidence>